<dbReference type="PROSITE" id="PS50893">
    <property type="entry name" value="ABC_TRANSPORTER_2"/>
    <property type="match status" value="1"/>
</dbReference>
<evidence type="ECO:0000256" key="2">
    <source>
        <dbReference type="ARBA" id="ARBA00022448"/>
    </source>
</evidence>
<protein>
    <submittedName>
        <fullName evidence="6">Metal ABC transporter ATP-binding protein</fullName>
    </submittedName>
</protein>
<reference evidence="6 7" key="1">
    <citation type="submission" date="2023-10" db="EMBL/GenBank/DDBJ databases">
        <title>Virgibacillus halophilus 5B73C genome.</title>
        <authorList>
            <person name="Miliotis G."/>
            <person name="Sengupta P."/>
            <person name="Hameed A."/>
            <person name="Chuvochina M."/>
            <person name="Mcdonagh F."/>
            <person name="Simpson A.C."/>
            <person name="Singh N.K."/>
            <person name="Rekha P.D."/>
            <person name="Raman K."/>
            <person name="Hugenholtz P."/>
            <person name="Venkateswaran K."/>
        </authorList>
    </citation>
    <scope>NUCLEOTIDE SEQUENCE [LARGE SCALE GENOMIC DNA]</scope>
    <source>
        <strain evidence="6 7">5B73C</strain>
    </source>
</reference>
<gene>
    <name evidence="6" type="ORF">RWE15_18275</name>
</gene>
<sequence>MNNAITVNNLSVSYTGKTVIRNISFSFETGKLVGIIGPNGAGKSTLMKAMLGLIPADSGNISVLGKNIKQMRRKIAYVPQRSMLDWDFPISVRDTVLLGTYPSLKLFKRPGKNEKELAESCLEQVGMADYGKQQIGELSGGQQQRIFLARALAQRAEIFFLDEPFVGIDVSSEETIIRILKKLRDEEKTVFVVHHDLAKVKDYFDELVLINQDLIGAGAVQEVFRPEQMTKAYRGNFSFFGTGWRSFVNGIYSRHNKLWILAESLIYFHHGWHHLRCNWLFYCPSWTVVNG</sequence>
<dbReference type="Proteomes" id="UP001281447">
    <property type="component" value="Unassembled WGS sequence"/>
</dbReference>
<evidence type="ECO:0000259" key="5">
    <source>
        <dbReference type="PROSITE" id="PS50893"/>
    </source>
</evidence>
<dbReference type="InterPro" id="IPR017871">
    <property type="entry name" value="ABC_transporter-like_CS"/>
</dbReference>
<organism evidence="6 7">
    <name type="scientific">Tigheibacillus halophilus</name>
    <dbReference type="NCBI Taxonomy" id="361280"/>
    <lineage>
        <taxon>Bacteria</taxon>
        <taxon>Bacillati</taxon>
        <taxon>Bacillota</taxon>
        <taxon>Bacilli</taxon>
        <taxon>Bacillales</taxon>
        <taxon>Bacillaceae</taxon>
        <taxon>Tigheibacillus</taxon>
    </lineage>
</organism>
<dbReference type="InterPro" id="IPR003439">
    <property type="entry name" value="ABC_transporter-like_ATP-bd"/>
</dbReference>
<keyword evidence="4 6" id="KW-0067">ATP-binding</keyword>
<comment type="similarity">
    <text evidence="1">Belongs to the ABC transporter superfamily.</text>
</comment>
<dbReference type="PANTHER" id="PTHR42734">
    <property type="entry name" value="METAL TRANSPORT SYSTEM ATP-BINDING PROTEIN TM_0124-RELATED"/>
    <property type="match status" value="1"/>
</dbReference>
<dbReference type="InterPro" id="IPR003593">
    <property type="entry name" value="AAA+_ATPase"/>
</dbReference>
<accession>A0ABU5CAA2</accession>
<dbReference type="PANTHER" id="PTHR42734:SF5">
    <property type="entry name" value="IRON TRANSPORT SYSTEM ATP-BINDING PROTEIN HI_0361-RELATED"/>
    <property type="match status" value="1"/>
</dbReference>
<name>A0ABU5CAA2_9BACI</name>
<comment type="caution">
    <text evidence="6">The sequence shown here is derived from an EMBL/GenBank/DDBJ whole genome shotgun (WGS) entry which is preliminary data.</text>
</comment>
<dbReference type="SMART" id="SM00382">
    <property type="entry name" value="AAA"/>
    <property type="match status" value="1"/>
</dbReference>
<evidence type="ECO:0000256" key="4">
    <source>
        <dbReference type="ARBA" id="ARBA00022840"/>
    </source>
</evidence>
<dbReference type="InterPro" id="IPR050153">
    <property type="entry name" value="Metal_Ion_Import_ABC"/>
</dbReference>
<dbReference type="Pfam" id="PF00005">
    <property type="entry name" value="ABC_tran"/>
    <property type="match status" value="1"/>
</dbReference>
<dbReference type="EMBL" id="JAWDIP010000004">
    <property type="protein sequence ID" value="MDY0395965.1"/>
    <property type="molecule type" value="Genomic_DNA"/>
</dbReference>
<dbReference type="Gene3D" id="3.40.50.300">
    <property type="entry name" value="P-loop containing nucleotide triphosphate hydrolases"/>
    <property type="match status" value="1"/>
</dbReference>
<feature type="domain" description="ABC transporter" evidence="5">
    <location>
        <begin position="5"/>
        <end position="237"/>
    </location>
</feature>
<keyword evidence="2" id="KW-0813">Transport</keyword>
<dbReference type="CDD" id="cd03235">
    <property type="entry name" value="ABC_Metallic_Cations"/>
    <property type="match status" value="1"/>
</dbReference>
<dbReference type="SUPFAM" id="SSF52540">
    <property type="entry name" value="P-loop containing nucleoside triphosphate hydrolases"/>
    <property type="match status" value="1"/>
</dbReference>
<dbReference type="PROSITE" id="PS00211">
    <property type="entry name" value="ABC_TRANSPORTER_1"/>
    <property type="match status" value="1"/>
</dbReference>
<evidence type="ECO:0000256" key="1">
    <source>
        <dbReference type="ARBA" id="ARBA00005417"/>
    </source>
</evidence>
<evidence type="ECO:0000313" key="6">
    <source>
        <dbReference type="EMBL" id="MDY0395965.1"/>
    </source>
</evidence>
<dbReference type="InterPro" id="IPR027417">
    <property type="entry name" value="P-loop_NTPase"/>
</dbReference>
<evidence type="ECO:0000313" key="7">
    <source>
        <dbReference type="Proteomes" id="UP001281447"/>
    </source>
</evidence>
<proteinExistence type="inferred from homology"/>
<keyword evidence="7" id="KW-1185">Reference proteome</keyword>
<keyword evidence="3" id="KW-0547">Nucleotide-binding</keyword>
<dbReference type="GO" id="GO:0005524">
    <property type="term" value="F:ATP binding"/>
    <property type="evidence" value="ECO:0007669"/>
    <property type="project" value="UniProtKB-KW"/>
</dbReference>
<evidence type="ECO:0000256" key="3">
    <source>
        <dbReference type="ARBA" id="ARBA00022741"/>
    </source>
</evidence>